<dbReference type="EMBL" id="GBXM01100923">
    <property type="protein sequence ID" value="JAH07654.1"/>
    <property type="molecule type" value="Transcribed_RNA"/>
</dbReference>
<organism evidence="1">
    <name type="scientific">Anguilla anguilla</name>
    <name type="common">European freshwater eel</name>
    <name type="synonym">Muraena anguilla</name>
    <dbReference type="NCBI Taxonomy" id="7936"/>
    <lineage>
        <taxon>Eukaryota</taxon>
        <taxon>Metazoa</taxon>
        <taxon>Chordata</taxon>
        <taxon>Craniata</taxon>
        <taxon>Vertebrata</taxon>
        <taxon>Euteleostomi</taxon>
        <taxon>Actinopterygii</taxon>
        <taxon>Neopterygii</taxon>
        <taxon>Teleostei</taxon>
        <taxon>Anguilliformes</taxon>
        <taxon>Anguillidae</taxon>
        <taxon>Anguilla</taxon>
    </lineage>
</organism>
<dbReference type="AlphaFoldDB" id="A0A0E9PT16"/>
<name>A0A0E9PT16_ANGAN</name>
<evidence type="ECO:0000313" key="1">
    <source>
        <dbReference type="EMBL" id="JAH07654.1"/>
    </source>
</evidence>
<reference evidence="1" key="2">
    <citation type="journal article" date="2015" name="Fish Shellfish Immunol.">
        <title>Early steps in the European eel (Anguilla anguilla)-Vibrio vulnificus interaction in the gills: Role of the RtxA13 toxin.</title>
        <authorList>
            <person name="Callol A."/>
            <person name="Pajuelo D."/>
            <person name="Ebbesson L."/>
            <person name="Teles M."/>
            <person name="MacKenzie S."/>
            <person name="Amaro C."/>
        </authorList>
    </citation>
    <scope>NUCLEOTIDE SEQUENCE</scope>
</reference>
<accession>A0A0E9PT16</accession>
<reference evidence="1" key="1">
    <citation type="submission" date="2014-11" db="EMBL/GenBank/DDBJ databases">
        <authorList>
            <person name="Amaro Gonzalez C."/>
        </authorList>
    </citation>
    <scope>NUCLEOTIDE SEQUENCE</scope>
</reference>
<sequence length="42" mass="4834">MLGINRVGWNFFFFKHSSNYMTKASLRRSVGLRVAVVRWGSG</sequence>
<proteinExistence type="predicted"/>
<protein>
    <submittedName>
        <fullName evidence="1">Uncharacterized protein</fullName>
    </submittedName>
</protein>